<feature type="compositionally biased region" description="Basic and acidic residues" evidence="1">
    <location>
        <begin position="10"/>
        <end position="26"/>
    </location>
</feature>
<evidence type="ECO:0000313" key="2">
    <source>
        <dbReference type="EMBL" id="MBW6531262.1"/>
    </source>
</evidence>
<feature type="region of interest" description="Disordered" evidence="1">
    <location>
        <begin position="1"/>
        <end position="63"/>
    </location>
</feature>
<keyword evidence="3" id="KW-1185">Reference proteome</keyword>
<organism evidence="2 3">
    <name type="scientific">Sphingomonas citri</name>
    <dbReference type="NCBI Taxonomy" id="2862499"/>
    <lineage>
        <taxon>Bacteria</taxon>
        <taxon>Pseudomonadati</taxon>
        <taxon>Pseudomonadota</taxon>
        <taxon>Alphaproteobacteria</taxon>
        <taxon>Sphingomonadales</taxon>
        <taxon>Sphingomonadaceae</taxon>
        <taxon>Sphingomonas</taxon>
    </lineage>
</organism>
<name>A0ABS7BNT2_9SPHN</name>
<proteinExistence type="predicted"/>
<dbReference type="RefSeq" id="WP_219748674.1">
    <property type="nucleotide sequence ID" value="NZ_JAHXZN010000003.1"/>
</dbReference>
<protein>
    <submittedName>
        <fullName evidence="2">Uncharacterized protein</fullName>
    </submittedName>
</protein>
<dbReference type="EMBL" id="JAHXZN010000003">
    <property type="protein sequence ID" value="MBW6531262.1"/>
    <property type="molecule type" value="Genomic_DNA"/>
</dbReference>
<comment type="caution">
    <text evidence="2">The sequence shown here is derived from an EMBL/GenBank/DDBJ whole genome shotgun (WGS) entry which is preliminary data.</text>
</comment>
<dbReference type="Proteomes" id="UP000759103">
    <property type="component" value="Unassembled WGS sequence"/>
</dbReference>
<evidence type="ECO:0000313" key="3">
    <source>
        <dbReference type="Proteomes" id="UP000759103"/>
    </source>
</evidence>
<accession>A0ABS7BNT2</accession>
<reference evidence="2 3" key="1">
    <citation type="submission" date="2021-07" db="EMBL/GenBank/DDBJ databases">
        <title>Sphingomonas sp.</title>
        <authorList>
            <person name="Feng G."/>
            <person name="Li J."/>
            <person name="Pan M."/>
        </authorList>
    </citation>
    <scope>NUCLEOTIDE SEQUENCE [LARGE SCALE GENOMIC DNA]</scope>
    <source>
        <strain evidence="2 3">RRHST34</strain>
    </source>
</reference>
<gene>
    <name evidence="2" type="ORF">KZ820_11000</name>
</gene>
<sequence>MSEQPNKPGGDFRQDGTVRDAGDEQAVKNQGGTTPEAYPKKDGGRATGEDSAVGAGRGESDGQ</sequence>
<evidence type="ECO:0000256" key="1">
    <source>
        <dbReference type="SAM" id="MobiDB-lite"/>
    </source>
</evidence>
<feature type="compositionally biased region" description="Basic and acidic residues" evidence="1">
    <location>
        <begin position="38"/>
        <end position="48"/>
    </location>
</feature>